<dbReference type="InterPro" id="IPR029058">
    <property type="entry name" value="AB_hydrolase_fold"/>
</dbReference>
<dbReference type="Gene3D" id="1.10.260.130">
    <property type="match status" value="1"/>
</dbReference>
<accession>A0A1G8GR03</accession>
<dbReference type="PANTHER" id="PTHR34853">
    <property type="match status" value="1"/>
</dbReference>
<evidence type="ECO:0000313" key="3">
    <source>
        <dbReference type="Proteomes" id="UP000183263"/>
    </source>
</evidence>
<dbReference type="Pfam" id="PF03583">
    <property type="entry name" value="LIP"/>
    <property type="match status" value="1"/>
</dbReference>
<name>A0A1G8GR03_9NOCA</name>
<dbReference type="EMBL" id="FNDN01000004">
    <property type="protein sequence ID" value="SDH96812.1"/>
    <property type="molecule type" value="Genomic_DNA"/>
</dbReference>
<keyword evidence="3" id="KW-1185">Reference proteome</keyword>
<dbReference type="InterPro" id="IPR006311">
    <property type="entry name" value="TAT_signal"/>
</dbReference>
<dbReference type="InterPro" id="IPR005152">
    <property type="entry name" value="Lipase_secreted"/>
</dbReference>
<dbReference type="GO" id="GO:0004806">
    <property type="term" value="F:triacylglycerol lipase activity"/>
    <property type="evidence" value="ECO:0007669"/>
    <property type="project" value="InterPro"/>
</dbReference>
<sequence length="441" mass="46111">MSARTWAHRLRRAVATATVACAGAAAVTALTAPPAAGAPVDDFYLPPAQLAEARGSILKSEPLPVLALPPTDGGTWPVSAERVMFTSRTQDDVPVAVTGVYVDSSAPWTGPGERPTVIIAPGTVGQGDKCAPSVAFANGVHVDVDPGIPSISVNQEAVSTALWTARGARVFVTDYIGLGTPGIHTYVNRRESAHAVLDAARAANTLSGTGPETPLLFWGYSQGGGATAAAAELQPSYAPELDLRGVWAGGPVADLTAVLAQVDGSLIGGAIGFTLNGLADRYPVLERRMAEVLTTEGRATLKALESECIGDVIFSRPFLRTDTLTVDGRSLLDWLSEIPEAKPVLDEQRIGRLTPTAPVIITSGINDDSVPYGQARQLAEDWCAGGASVTFRTNHLPPIAPGTTLPNHFGPQIIDGYVDDTVMRHLVDQLGDRPAQGCSFD</sequence>
<dbReference type="PROSITE" id="PS51318">
    <property type="entry name" value="TAT"/>
    <property type="match status" value="1"/>
</dbReference>
<feature type="chain" id="PRO_5038705403" evidence="1">
    <location>
        <begin position="32"/>
        <end position="441"/>
    </location>
</feature>
<dbReference type="AlphaFoldDB" id="A0A1G8GR03"/>
<feature type="signal peptide" evidence="1">
    <location>
        <begin position="1"/>
        <end position="31"/>
    </location>
</feature>
<dbReference type="OrthoDB" id="9798122at2"/>
<dbReference type="Proteomes" id="UP000183263">
    <property type="component" value="Unassembled WGS sequence"/>
</dbReference>
<organism evidence="2 3">
    <name type="scientific">Rhodococcus triatomae</name>
    <dbReference type="NCBI Taxonomy" id="300028"/>
    <lineage>
        <taxon>Bacteria</taxon>
        <taxon>Bacillati</taxon>
        <taxon>Actinomycetota</taxon>
        <taxon>Actinomycetes</taxon>
        <taxon>Mycobacteriales</taxon>
        <taxon>Nocardiaceae</taxon>
        <taxon>Rhodococcus</taxon>
    </lineage>
</organism>
<evidence type="ECO:0000313" key="2">
    <source>
        <dbReference type="EMBL" id="SDH96812.1"/>
    </source>
</evidence>
<protein>
    <submittedName>
        <fullName evidence="2">Secretory lipase</fullName>
    </submittedName>
</protein>
<dbReference type="PIRSF" id="PIRSF029171">
    <property type="entry name" value="Esterase_LipA"/>
    <property type="match status" value="1"/>
</dbReference>
<dbReference type="RefSeq" id="WP_072737112.1">
    <property type="nucleotide sequence ID" value="NZ_CP048813.1"/>
</dbReference>
<reference evidence="2 3" key="1">
    <citation type="submission" date="2016-10" db="EMBL/GenBank/DDBJ databases">
        <authorList>
            <person name="de Groot N.N."/>
        </authorList>
    </citation>
    <scope>NUCLEOTIDE SEQUENCE [LARGE SCALE GENOMIC DNA]</scope>
    <source>
        <strain evidence="2 3">DSM 44892</strain>
    </source>
</reference>
<dbReference type="SUPFAM" id="SSF53474">
    <property type="entry name" value="alpha/beta-Hydrolases"/>
    <property type="match status" value="1"/>
</dbReference>
<dbReference type="GO" id="GO:0016042">
    <property type="term" value="P:lipid catabolic process"/>
    <property type="evidence" value="ECO:0007669"/>
    <property type="project" value="InterPro"/>
</dbReference>
<proteinExistence type="predicted"/>
<evidence type="ECO:0000256" key="1">
    <source>
        <dbReference type="SAM" id="SignalP"/>
    </source>
</evidence>
<keyword evidence="1" id="KW-0732">Signal</keyword>
<gene>
    <name evidence="2" type="ORF">SAMN05444695_104177</name>
</gene>
<dbReference type="PANTHER" id="PTHR34853:SF1">
    <property type="entry name" value="LIPASE 5"/>
    <property type="match status" value="1"/>
</dbReference>
<dbReference type="Gene3D" id="3.40.50.1820">
    <property type="entry name" value="alpha/beta hydrolase"/>
    <property type="match status" value="1"/>
</dbReference>